<organism evidence="2 3">
    <name type="scientific">Centaurea solstitialis</name>
    <name type="common">yellow star-thistle</name>
    <dbReference type="NCBI Taxonomy" id="347529"/>
    <lineage>
        <taxon>Eukaryota</taxon>
        <taxon>Viridiplantae</taxon>
        <taxon>Streptophyta</taxon>
        <taxon>Embryophyta</taxon>
        <taxon>Tracheophyta</taxon>
        <taxon>Spermatophyta</taxon>
        <taxon>Magnoliopsida</taxon>
        <taxon>eudicotyledons</taxon>
        <taxon>Gunneridae</taxon>
        <taxon>Pentapetalae</taxon>
        <taxon>asterids</taxon>
        <taxon>campanulids</taxon>
        <taxon>Asterales</taxon>
        <taxon>Asteraceae</taxon>
        <taxon>Carduoideae</taxon>
        <taxon>Cardueae</taxon>
        <taxon>Centaureinae</taxon>
        <taxon>Centaurea</taxon>
    </lineage>
</organism>
<evidence type="ECO:0000313" key="2">
    <source>
        <dbReference type="EMBL" id="KAJ9567740.1"/>
    </source>
</evidence>
<dbReference type="PANTHER" id="PTHR24559">
    <property type="entry name" value="TRANSPOSON TY3-I GAG-POL POLYPROTEIN"/>
    <property type="match status" value="1"/>
</dbReference>
<proteinExistence type="predicted"/>
<dbReference type="EMBL" id="JARYMX010000001">
    <property type="protein sequence ID" value="KAJ9567740.1"/>
    <property type="molecule type" value="Genomic_DNA"/>
</dbReference>
<dbReference type="Proteomes" id="UP001172457">
    <property type="component" value="Chromosome 1"/>
</dbReference>
<dbReference type="Gene3D" id="3.10.10.10">
    <property type="entry name" value="HIV Type 1 Reverse Transcriptase, subunit A, domain 1"/>
    <property type="match status" value="1"/>
</dbReference>
<reference evidence="2" key="1">
    <citation type="submission" date="2023-03" db="EMBL/GenBank/DDBJ databases">
        <title>Chromosome-scale reference genome and RAD-based genetic map of yellow starthistle (Centaurea solstitialis) reveal putative structural variation and QTLs associated with invader traits.</title>
        <authorList>
            <person name="Reatini B."/>
            <person name="Cang F.A."/>
            <person name="Jiang Q."/>
            <person name="Mckibben M.T.W."/>
            <person name="Barker M.S."/>
            <person name="Rieseberg L.H."/>
            <person name="Dlugosch K.M."/>
        </authorList>
    </citation>
    <scope>NUCLEOTIDE SEQUENCE</scope>
    <source>
        <strain evidence="2">CAN-66</strain>
        <tissue evidence="2">Leaf</tissue>
    </source>
</reference>
<feature type="region of interest" description="Disordered" evidence="1">
    <location>
        <begin position="65"/>
        <end position="88"/>
    </location>
</feature>
<dbReference type="PANTHER" id="PTHR24559:SF444">
    <property type="entry name" value="REVERSE TRANSCRIPTASE DOMAIN-CONTAINING PROTEIN"/>
    <property type="match status" value="1"/>
</dbReference>
<feature type="compositionally biased region" description="Basic and acidic residues" evidence="1">
    <location>
        <begin position="71"/>
        <end position="84"/>
    </location>
</feature>
<sequence>MLGLFEEQWPTPHCGGYRPPSDNDQAIALRLWRFDDLFHRWPPSGDDGDEIATAAIAYLIGAEAPPPLSPGDHHRTGGDAHDSTAIRPQPDVGSFTGCDMCPATAWMRYSNREITIDHRSCRSPPYGGNRSVEHGYHLTASAEEQCLSHIEFAAEEIREAENVYKEYTVEIYEVEFRVNLIPIPMTEGNEVELGIDLILGSPPVAKTPYCLIPLSTKSYRVSCMSFRKKDSFARVAILGVRHFRFVKKDGSHRMCSDYRKLKKVTIKDEYLLPRIAAFVDLMNRVSRTMLDRSVIAFIGEVKLSLHPIDCEMQRIRVRTLSGGETITGFSSGQLTDIYVERPVAVLERKVKRLQIKEIGTVKVQWQHQKGSEWTWEPEAEMIEKYPELFAD</sequence>
<dbReference type="InterPro" id="IPR043502">
    <property type="entry name" value="DNA/RNA_pol_sf"/>
</dbReference>
<gene>
    <name evidence="2" type="ORF">OSB04_003706</name>
</gene>
<dbReference type="InterPro" id="IPR053134">
    <property type="entry name" value="RNA-dir_DNA_polymerase"/>
</dbReference>
<evidence type="ECO:0000313" key="3">
    <source>
        <dbReference type="Proteomes" id="UP001172457"/>
    </source>
</evidence>
<dbReference type="SUPFAM" id="SSF56672">
    <property type="entry name" value="DNA/RNA polymerases"/>
    <property type="match status" value="1"/>
</dbReference>
<name>A0AA38WTW8_9ASTR</name>
<accession>A0AA38WTW8</accession>
<protein>
    <recommendedName>
        <fullName evidence="4">Chromo domain-containing protein</fullName>
    </recommendedName>
</protein>
<keyword evidence="3" id="KW-1185">Reference proteome</keyword>
<comment type="caution">
    <text evidence="2">The sequence shown here is derived from an EMBL/GenBank/DDBJ whole genome shotgun (WGS) entry which is preliminary data.</text>
</comment>
<evidence type="ECO:0000256" key="1">
    <source>
        <dbReference type="SAM" id="MobiDB-lite"/>
    </source>
</evidence>
<dbReference type="AlphaFoldDB" id="A0AA38WTW8"/>
<evidence type="ECO:0008006" key="4">
    <source>
        <dbReference type="Google" id="ProtNLM"/>
    </source>
</evidence>